<keyword evidence="11" id="KW-0418">Kinase</keyword>
<keyword evidence="6" id="KW-0808">Transferase</keyword>
<keyword evidence="13 20" id="KW-1133">Transmembrane helix</keyword>
<dbReference type="Gene3D" id="3.80.10.10">
    <property type="entry name" value="Ribonuclease Inhibitor"/>
    <property type="match status" value="3"/>
</dbReference>
<evidence type="ECO:0000256" key="1">
    <source>
        <dbReference type="ARBA" id="ARBA00004236"/>
    </source>
</evidence>
<dbReference type="InterPro" id="IPR011009">
    <property type="entry name" value="Kinase-like_dom_sf"/>
</dbReference>
<dbReference type="GO" id="GO:0004674">
    <property type="term" value="F:protein serine/threonine kinase activity"/>
    <property type="evidence" value="ECO:0007669"/>
    <property type="project" value="UniProtKB-KW"/>
</dbReference>
<dbReference type="GO" id="GO:0005886">
    <property type="term" value="C:plasma membrane"/>
    <property type="evidence" value="ECO:0007669"/>
    <property type="project" value="UniProtKB-SubCell"/>
</dbReference>
<dbReference type="SUPFAM" id="SSF52058">
    <property type="entry name" value="L domain-like"/>
    <property type="match status" value="2"/>
</dbReference>
<organism evidence="23 24">
    <name type="scientific">Chlorella vulgaris</name>
    <name type="common">Green alga</name>
    <dbReference type="NCBI Taxonomy" id="3077"/>
    <lineage>
        <taxon>Eukaryota</taxon>
        <taxon>Viridiplantae</taxon>
        <taxon>Chlorophyta</taxon>
        <taxon>core chlorophytes</taxon>
        <taxon>Trebouxiophyceae</taxon>
        <taxon>Chlorellales</taxon>
        <taxon>Chlorellaceae</taxon>
        <taxon>Chlorella clade</taxon>
        <taxon>Chlorella</taxon>
    </lineage>
</organism>
<evidence type="ECO:0000256" key="15">
    <source>
        <dbReference type="ARBA" id="ARBA00023170"/>
    </source>
</evidence>
<dbReference type="GO" id="GO:0005930">
    <property type="term" value="C:axoneme"/>
    <property type="evidence" value="ECO:0007669"/>
    <property type="project" value="UniProtKB-SubCell"/>
</dbReference>
<dbReference type="InterPro" id="IPR032675">
    <property type="entry name" value="LRR_dom_sf"/>
</dbReference>
<dbReference type="PROSITE" id="PS00108">
    <property type="entry name" value="PROTEIN_KINASE_ST"/>
    <property type="match status" value="1"/>
</dbReference>
<dbReference type="PANTHER" id="PTHR27000:SF642">
    <property type="entry name" value="INACTIVE LEUCINE-RICH REPEAT RECEPTOR KINASE XIAO-RELATED"/>
    <property type="match status" value="1"/>
</dbReference>
<dbReference type="InterPro" id="IPR003591">
    <property type="entry name" value="Leu-rich_rpt_typical-subtyp"/>
</dbReference>
<comment type="caution">
    <text evidence="23">The sequence shown here is derived from an EMBL/GenBank/DDBJ whole genome shotgun (WGS) entry which is preliminary data.</text>
</comment>
<dbReference type="OrthoDB" id="1877432at2759"/>
<evidence type="ECO:0000256" key="10">
    <source>
        <dbReference type="ARBA" id="ARBA00022741"/>
    </source>
</evidence>
<dbReference type="SMART" id="SM00369">
    <property type="entry name" value="LRR_TYP"/>
    <property type="match status" value="8"/>
</dbReference>
<gene>
    <name evidence="23" type="ORF">D9Q98_000279</name>
</gene>
<reference evidence="23" key="2">
    <citation type="submission" date="2020-11" db="EMBL/GenBank/DDBJ databases">
        <authorList>
            <person name="Cecchin M."/>
            <person name="Marcolungo L."/>
            <person name="Rossato M."/>
            <person name="Girolomoni L."/>
            <person name="Cosentino E."/>
            <person name="Cuine S."/>
            <person name="Li-Beisson Y."/>
            <person name="Delledonne M."/>
            <person name="Ballottari M."/>
        </authorList>
    </citation>
    <scope>NUCLEOTIDE SEQUENCE</scope>
    <source>
        <strain evidence="23">211/11P</strain>
        <tissue evidence="23">Whole cell</tissue>
    </source>
</reference>
<feature type="region of interest" description="Disordered" evidence="19">
    <location>
        <begin position="914"/>
        <end position="938"/>
    </location>
</feature>
<dbReference type="EMBL" id="SIDB01000001">
    <property type="protein sequence ID" value="KAI3437832.1"/>
    <property type="molecule type" value="Genomic_DNA"/>
</dbReference>
<evidence type="ECO:0000256" key="2">
    <source>
        <dbReference type="ARBA" id="ARBA00004430"/>
    </source>
</evidence>
<evidence type="ECO:0000256" key="11">
    <source>
        <dbReference type="ARBA" id="ARBA00022777"/>
    </source>
</evidence>
<evidence type="ECO:0000313" key="23">
    <source>
        <dbReference type="EMBL" id="KAI3437832.1"/>
    </source>
</evidence>
<dbReference type="SMART" id="SM00220">
    <property type="entry name" value="S_TKc"/>
    <property type="match status" value="1"/>
</dbReference>
<dbReference type="PANTHER" id="PTHR27000">
    <property type="entry name" value="LEUCINE-RICH REPEAT RECEPTOR-LIKE PROTEIN KINASE FAMILY PROTEIN-RELATED"/>
    <property type="match status" value="1"/>
</dbReference>
<accession>A0A9D4TXY1</accession>
<dbReference type="Proteomes" id="UP001055712">
    <property type="component" value="Unassembled WGS sequence"/>
</dbReference>
<protein>
    <recommendedName>
        <fullName evidence="22">Protein kinase domain-containing protein</fullName>
    </recommendedName>
</protein>
<keyword evidence="10 18" id="KW-0547">Nucleotide-binding</keyword>
<proteinExistence type="inferred from homology"/>
<feature type="chain" id="PRO_5039358528" description="Protein kinase domain-containing protein" evidence="21">
    <location>
        <begin position="26"/>
        <end position="1358"/>
    </location>
</feature>
<evidence type="ECO:0000256" key="18">
    <source>
        <dbReference type="PROSITE-ProRule" id="PRU10141"/>
    </source>
</evidence>
<evidence type="ECO:0000256" key="9">
    <source>
        <dbReference type="ARBA" id="ARBA00022737"/>
    </source>
</evidence>
<evidence type="ECO:0000256" key="14">
    <source>
        <dbReference type="ARBA" id="ARBA00023136"/>
    </source>
</evidence>
<evidence type="ECO:0000256" key="5">
    <source>
        <dbReference type="ARBA" id="ARBA00022614"/>
    </source>
</evidence>
<feature type="domain" description="Protein kinase" evidence="22">
    <location>
        <begin position="1063"/>
        <end position="1346"/>
    </location>
</feature>
<dbReference type="GO" id="GO:0005524">
    <property type="term" value="F:ATP binding"/>
    <property type="evidence" value="ECO:0007669"/>
    <property type="project" value="UniProtKB-UniRule"/>
</dbReference>
<dbReference type="SUPFAM" id="SSF56112">
    <property type="entry name" value="Protein kinase-like (PK-like)"/>
    <property type="match status" value="1"/>
</dbReference>
<dbReference type="InterPro" id="IPR008271">
    <property type="entry name" value="Ser/Thr_kinase_AS"/>
</dbReference>
<feature type="compositionally biased region" description="Polar residues" evidence="19">
    <location>
        <begin position="917"/>
        <end position="929"/>
    </location>
</feature>
<dbReference type="InterPro" id="IPR001611">
    <property type="entry name" value="Leu-rich_rpt"/>
</dbReference>
<evidence type="ECO:0000256" key="6">
    <source>
        <dbReference type="ARBA" id="ARBA00022679"/>
    </source>
</evidence>
<keyword evidence="7 20" id="KW-0812">Transmembrane</keyword>
<evidence type="ECO:0000256" key="17">
    <source>
        <dbReference type="ARBA" id="ARBA00037847"/>
    </source>
</evidence>
<evidence type="ECO:0000256" key="20">
    <source>
        <dbReference type="SAM" id="Phobius"/>
    </source>
</evidence>
<dbReference type="Pfam" id="PF08263">
    <property type="entry name" value="LRRNT_2"/>
    <property type="match status" value="2"/>
</dbReference>
<dbReference type="InterPro" id="IPR017441">
    <property type="entry name" value="Protein_kinase_ATP_BS"/>
</dbReference>
<keyword evidence="8 21" id="KW-0732">Signal</keyword>
<keyword evidence="12 18" id="KW-0067">ATP-binding</keyword>
<evidence type="ECO:0000256" key="21">
    <source>
        <dbReference type="SAM" id="SignalP"/>
    </source>
</evidence>
<keyword evidence="24" id="KW-1185">Reference proteome</keyword>
<evidence type="ECO:0000256" key="12">
    <source>
        <dbReference type="ARBA" id="ARBA00022840"/>
    </source>
</evidence>
<evidence type="ECO:0000256" key="19">
    <source>
        <dbReference type="SAM" id="MobiDB-lite"/>
    </source>
</evidence>
<dbReference type="InterPro" id="IPR001245">
    <property type="entry name" value="Ser-Thr/Tyr_kinase_cat_dom"/>
</dbReference>
<keyword evidence="16" id="KW-0325">Glycoprotein</keyword>
<feature type="binding site" evidence="18">
    <location>
        <position position="1090"/>
    </location>
    <ligand>
        <name>ATP</name>
        <dbReference type="ChEBI" id="CHEBI:30616"/>
    </ligand>
</feature>
<evidence type="ECO:0000259" key="22">
    <source>
        <dbReference type="PROSITE" id="PS50011"/>
    </source>
</evidence>
<keyword evidence="14 20" id="KW-0472">Membrane</keyword>
<dbReference type="GO" id="GO:0012505">
    <property type="term" value="C:endomembrane system"/>
    <property type="evidence" value="ECO:0007669"/>
    <property type="project" value="UniProtKB-SubCell"/>
</dbReference>
<evidence type="ECO:0000256" key="4">
    <source>
        <dbReference type="ARBA" id="ARBA00022527"/>
    </source>
</evidence>
<evidence type="ECO:0000256" key="7">
    <source>
        <dbReference type="ARBA" id="ARBA00022692"/>
    </source>
</evidence>
<reference evidence="23" key="1">
    <citation type="journal article" date="2019" name="Plant J.">
        <title>Chlorella vulgaris genome assembly and annotation reveals the molecular basis for metabolic acclimation to high light conditions.</title>
        <authorList>
            <person name="Cecchin M."/>
            <person name="Marcolungo L."/>
            <person name="Rossato M."/>
            <person name="Girolomoni L."/>
            <person name="Cosentino E."/>
            <person name="Cuine S."/>
            <person name="Li-Beisson Y."/>
            <person name="Delledonne M."/>
            <person name="Ballottari M."/>
        </authorList>
    </citation>
    <scope>NUCLEOTIDE SEQUENCE</scope>
    <source>
        <strain evidence="23">211/11P</strain>
    </source>
</reference>
<dbReference type="CDD" id="cd13999">
    <property type="entry name" value="STKc_MAP3K-like"/>
    <property type="match status" value="1"/>
</dbReference>
<dbReference type="PROSITE" id="PS50011">
    <property type="entry name" value="PROTEIN_KINASE_DOM"/>
    <property type="match status" value="1"/>
</dbReference>
<dbReference type="Pfam" id="PF07714">
    <property type="entry name" value="PK_Tyr_Ser-Thr"/>
    <property type="match status" value="1"/>
</dbReference>
<name>A0A9D4TXY1_CHLVU</name>
<keyword evidence="5" id="KW-0433">Leucine-rich repeat</keyword>
<keyword evidence="4" id="KW-0723">Serine/threonine-protein kinase</keyword>
<sequence length="1358" mass="144660">MARPLPARTLLAFAVLAIAINVVAAGVFYSSYTSLWNSWKLRCRKSYPNATEAQKRFLIFKKNCQKAGLPASGTLSSWAKLPCSTADRTWAEVQAFVSQQAALSPLLVADDVLLALFWGWKLQYQIQGYSTDAEEARGLSNFMALVRAQRGGLNLEQLLKLLWTTYYTQRPCACRSLPIMLAALVLHALGACVSAQQMSLLPAASYQAQLLAQRDAITNWQAFASANNITGWEDDLNAYKAVPVCEWSGIACNSFDGSVTQLNWTCGDCVVQAEGTLAPEMAEISSLQELIISGQLISGTLPEAWSKKGMFTGLTTLLLDYNQLDGPLPASFGGADAFPNLVNMKLSGNFLTGTLPGSWGNFTGLEQLYLDYNTLTGDLPASWGAANAFRKLKALYIGNNAFASTLPAAWGSATAFQSLTDIALDSAAMIGTLPASWGSEGAWPKLFILELALNQITGLLPSAWAGNGAFPQLSSLSLSSNDLSGSIPAAWGNPSAWPSLEAVGLGNNPSLCGSVPPSLYASVCAAPLPFGTECVGTDLPACVASFPPATAEDVAALLAQKQAISNWDKLVSGLELDGWNESVQVCSWTGVGCTENGSIISVDLSCPSEEEVQDGAPACGQRAQGVLAPELASISTLQSLNFANLGLSGTLPAAWGKPNSFSNLNILTLDLNNLTGILPDAFPRRLQTVSMGNNDLSGSLPQSWGDASSVPVLSYLYLAGNKLSGPLPGIWGSSEALGYMGYLDLSNNTISGTLPSAWGQNGSFPRLTELYLTNNNITGGLPDSWAAAGAFSKLSDMSLENNMLGGSIPEVWNATDALPSLQQLVLVGNEELCGAVPYTMLKPVCGTEPSQCDTNDEIPCVTPPPAQQDDSSSSSVPVGAIVGGVLGGLGLVAILLFFAFRKGWLRRRGAPVGCAKQDSTSGKAPSSSKLFGDSGDAEIPGKGLPLVPPLDPPALTLLPGQAHEGRADSTLPLSYITTLGMGYEQSASGTSFGSPSDALPTTLSSSLHSLETDPMLSFISSRMGTTRQHSGILPSPTSSTGFTSASAPLPAEVQQWEVQWEQIQLQRPIGRGSFGKVYLANWQATPVAVKILINAEGVEQSPSLELPDEVMKQLQEEAVVMSRMRHPNLVSFMGLCTLPPCILTEFCSRGSLYDVLRQASWSPEVASDLTWRLRLSMASDAARGLLYLHLRTPAIIHGDVKSPNMLVDRSWNVKVCDFNLSHVIFKYQHQPAAPSSDATNPTWLAPEVLSGQRATAAADVYSFALVLWELLTWKLPWSRMPPYQVRRAVLEGHRPELPSCDALPGPDGATAAELEEYCQLIRDCWAQDPEDRPSLEAIVPRLSAMLDQAVQTASSLDH</sequence>
<dbReference type="PROSITE" id="PS00107">
    <property type="entry name" value="PROTEIN_KINASE_ATP"/>
    <property type="match status" value="1"/>
</dbReference>
<evidence type="ECO:0000313" key="24">
    <source>
        <dbReference type="Proteomes" id="UP001055712"/>
    </source>
</evidence>
<evidence type="ECO:0000256" key="16">
    <source>
        <dbReference type="ARBA" id="ARBA00023180"/>
    </source>
</evidence>
<comment type="similarity">
    <text evidence="3">Belongs to the protein kinase superfamily. Ser/Thr protein kinase family.</text>
</comment>
<feature type="signal peptide" evidence="21">
    <location>
        <begin position="1"/>
        <end position="25"/>
    </location>
</feature>
<dbReference type="Gene3D" id="1.10.510.10">
    <property type="entry name" value="Transferase(Phosphotransferase) domain 1"/>
    <property type="match status" value="1"/>
</dbReference>
<dbReference type="Pfam" id="PF00560">
    <property type="entry name" value="LRR_1"/>
    <property type="match status" value="3"/>
</dbReference>
<keyword evidence="9" id="KW-0677">Repeat</keyword>
<feature type="transmembrane region" description="Helical" evidence="20">
    <location>
        <begin position="878"/>
        <end position="900"/>
    </location>
</feature>
<dbReference type="InterPro" id="IPR013210">
    <property type="entry name" value="LRR_N_plant-typ"/>
</dbReference>
<comment type="subcellular location">
    <subcellularLocation>
        <location evidence="1">Cell membrane</location>
    </subcellularLocation>
    <subcellularLocation>
        <location evidence="2">Cytoplasm</location>
        <location evidence="2">Cytoskeleton</location>
        <location evidence="2">Cilium axoneme</location>
    </subcellularLocation>
    <subcellularLocation>
        <location evidence="17">Endomembrane system</location>
        <topology evidence="17">Single-pass membrane protein</topology>
    </subcellularLocation>
</comment>
<dbReference type="InterPro" id="IPR000719">
    <property type="entry name" value="Prot_kinase_dom"/>
</dbReference>
<keyword evidence="15" id="KW-0675">Receptor</keyword>
<evidence type="ECO:0000256" key="13">
    <source>
        <dbReference type="ARBA" id="ARBA00022989"/>
    </source>
</evidence>
<evidence type="ECO:0000256" key="8">
    <source>
        <dbReference type="ARBA" id="ARBA00022729"/>
    </source>
</evidence>
<evidence type="ECO:0000256" key="3">
    <source>
        <dbReference type="ARBA" id="ARBA00008684"/>
    </source>
</evidence>